<feature type="compositionally biased region" description="Low complexity" evidence="1">
    <location>
        <begin position="229"/>
        <end position="252"/>
    </location>
</feature>
<proteinExistence type="predicted"/>
<accession>A0AAW0EWN8</accession>
<name>A0AAW0EWN8_9TRYP</name>
<feature type="region of interest" description="Disordered" evidence="1">
    <location>
        <begin position="22"/>
        <end position="282"/>
    </location>
</feature>
<keyword evidence="3" id="KW-1185">Reference proteome</keyword>
<evidence type="ECO:0000313" key="3">
    <source>
        <dbReference type="Proteomes" id="UP001430356"/>
    </source>
</evidence>
<reference evidence="2 3" key="1">
    <citation type="journal article" date="2021" name="MBio">
        <title>A New Model Trypanosomatid, Novymonas esmeraldas: Genomic Perception of Its 'Candidatus Pandoraea novymonadis' Endosymbiont.</title>
        <authorList>
            <person name="Zakharova A."/>
            <person name="Saura A."/>
            <person name="Butenko A."/>
            <person name="Podesvova L."/>
            <person name="Warmusova S."/>
            <person name="Kostygov A.Y."/>
            <person name="Nenarokova A."/>
            <person name="Lukes J."/>
            <person name="Opperdoes F.R."/>
            <person name="Yurchenko V."/>
        </authorList>
    </citation>
    <scope>NUCLEOTIDE SEQUENCE [LARGE SCALE GENOMIC DNA]</scope>
    <source>
        <strain evidence="2 3">E262AT.01</strain>
    </source>
</reference>
<comment type="caution">
    <text evidence="2">The sequence shown here is derived from an EMBL/GenBank/DDBJ whole genome shotgun (WGS) entry which is preliminary data.</text>
</comment>
<feature type="compositionally biased region" description="Low complexity" evidence="1">
    <location>
        <begin position="260"/>
        <end position="276"/>
    </location>
</feature>
<sequence length="324" mass="31676">MPFGPSARSDLECTTAPTAAAAGVSKGAGGGVQPSAGALPPPVPAGSVGRSCSSPHPPPRGMVQRLGSSGGGRDAGAAAPRAYTGNTSNNVDVVESTLHNSPPPPTPPPPQAGSLTCGPSPAPRAASEGRSSVVTLPALTRATPTRASSSPHGIGASTAAAAGTSSIGGVSLPPVVPPPRASSSAAELPGEGGRPVSTVGEGRAGLTRASGPRSPHNTRAVGAPLPLPSSTSVAAAARRSSTSSEATVSGGSPHVAGTCSASSSSGGSSSAGSPSHAPRESYFRQNNIPALFNELSEALLDAQPEDPVAFMKAWLRRRREAVVQ</sequence>
<feature type="compositionally biased region" description="Low complexity" evidence="1">
    <location>
        <begin position="153"/>
        <end position="173"/>
    </location>
</feature>
<organism evidence="2 3">
    <name type="scientific">Novymonas esmeraldas</name>
    <dbReference type="NCBI Taxonomy" id="1808958"/>
    <lineage>
        <taxon>Eukaryota</taxon>
        <taxon>Discoba</taxon>
        <taxon>Euglenozoa</taxon>
        <taxon>Kinetoplastea</taxon>
        <taxon>Metakinetoplastina</taxon>
        <taxon>Trypanosomatida</taxon>
        <taxon>Trypanosomatidae</taxon>
        <taxon>Novymonas</taxon>
    </lineage>
</organism>
<feature type="compositionally biased region" description="Pro residues" evidence="1">
    <location>
        <begin position="101"/>
        <end position="111"/>
    </location>
</feature>
<evidence type="ECO:0000313" key="2">
    <source>
        <dbReference type="EMBL" id="KAK7198225.1"/>
    </source>
</evidence>
<evidence type="ECO:0000256" key="1">
    <source>
        <dbReference type="SAM" id="MobiDB-lite"/>
    </source>
</evidence>
<dbReference type="CDD" id="cd22961">
    <property type="entry name" value="DD_TEX55-like"/>
    <property type="match status" value="1"/>
</dbReference>
<dbReference type="EMBL" id="JAECZO010000138">
    <property type="protein sequence ID" value="KAK7198225.1"/>
    <property type="molecule type" value="Genomic_DNA"/>
</dbReference>
<feature type="compositionally biased region" description="Polar residues" evidence="1">
    <location>
        <begin position="142"/>
        <end position="151"/>
    </location>
</feature>
<dbReference type="AlphaFoldDB" id="A0AAW0EWN8"/>
<gene>
    <name evidence="2" type="ORF">NESM_000779500</name>
</gene>
<protein>
    <submittedName>
        <fullName evidence="2">Uncharacterized protein</fullName>
    </submittedName>
</protein>
<dbReference type="Proteomes" id="UP001430356">
    <property type="component" value="Unassembled WGS sequence"/>
</dbReference>